<dbReference type="GO" id="GO:0005743">
    <property type="term" value="C:mitochondrial inner membrane"/>
    <property type="evidence" value="ECO:0007669"/>
    <property type="project" value="UniProtKB-SubCell"/>
</dbReference>
<evidence type="ECO:0000256" key="2">
    <source>
        <dbReference type="ARBA" id="ARBA00008554"/>
    </source>
</evidence>
<dbReference type="FunFam" id="1.10.1090.10:FF:000001">
    <property type="entry name" value="Cytochrome b-c1 complex subunit 7"/>
    <property type="match status" value="1"/>
</dbReference>
<keyword evidence="8 9" id="KW-0472">Membrane</keyword>
<keyword evidence="11" id="KW-1185">Reference proteome</keyword>
<evidence type="ECO:0000256" key="9">
    <source>
        <dbReference type="PIRNR" id="PIRNR000022"/>
    </source>
</evidence>
<dbReference type="STRING" id="2070753.A0A3A2ZFN7"/>
<reference evidence="11" key="1">
    <citation type="submission" date="2017-02" db="EMBL/GenBank/DDBJ databases">
        <authorList>
            <person name="Tafer H."/>
            <person name="Lopandic K."/>
        </authorList>
    </citation>
    <scope>NUCLEOTIDE SEQUENCE [LARGE SCALE GENOMIC DNA]</scope>
    <source>
        <strain evidence="11">CBS 366.77</strain>
    </source>
</reference>
<dbReference type="PANTHER" id="PTHR12022">
    <property type="entry name" value="UBIQUINOL-CYTOCHROME C REDUCTASE COMPLEX 14 KD PROTEIN"/>
    <property type="match status" value="1"/>
</dbReference>
<name>A0A3A2ZFN7_9EURO</name>
<evidence type="ECO:0000313" key="11">
    <source>
        <dbReference type="Proteomes" id="UP000266188"/>
    </source>
</evidence>
<evidence type="ECO:0000256" key="6">
    <source>
        <dbReference type="ARBA" id="ARBA00022982"/>
    </source>
</evidence>
<comment type="subcellular location">
    <subcellularLocation>
        <location evidence="1">Mitochondrion inner membrane</location>
        <topology evidence="1">Peripheral membrane protein</topology>
        <orientation evidence="1">Matrix side</orientation>
    </subcellularLocation>
</comment>
<dbReference type="GO" id="GO:0006122">
    <property type="term" value="P:mitochondrial electron transport, ubiquinol to cytochrome c"/>
    <property type="evidence" value="ECO:0007669"/>
    <property type="project" value="InterPro"/>
</dbReference>
<comment type="caution">
    <text evidence="10">The sequence shown here is derived from an EMBL/GenBank/DDBJ whole genome shotgun (WGS) entry which is preliminary data.</text>
</comment>
<dbReference type="EMBL" id="MVGC01000334">
    <property type="protein sequence ID" value="RJE20157.1"/>
    <property type="molecule type" value="Genomic_DNA"/>
</dbReference>
<dbReference type="SUPFAM" id="SSF81524">
    <property type="entry name" value="14 kDa protein of cytochrome bc1 complex (Ubiquinol-cytochrome c reductase)"/>
    <property type="match status" value="1"/>
</dbReference>
<dbReference type="InterPro" id="IPR036544">
    <property type="entry name" value="QCR7_sf"/>
</dbReference>
<dbReference type="InterPro" id="IPR003197">
    <property type="entry name" value="QCR7"/>
</dbReference>
<dbReference type="Proteomes" id="UP000266188">
    <property type="component" value="Unassembled WGS sequence"/>
</dbReference>
<keyword evidence="5 9" id="KW-0999">Mitochondrion inner membrane</keyword>
<evidence type="ECO:0000256" key="8">
    <source>
        <dbReference type="ARBA" id="ARBA00023136"/>
    </source>
</evidence>
<keyword evidence="7 9" id="KW-0496">Mitochondrion</keyword>
<dbReference type="PIRSF" id="PIRSF000022">
    <property type="entry name" value="Bc1_14K"/>
    <property type="match status" value="1"/>
</dbReference>
<evidence type="ECO:0000256" key="3">
    <source>
        <dbReference type="ARBA" id="ARBA00022448"/>
    </source>
</evidence>
<dbReference type="PANTHER" id="PTHR12022:SF0">
    <property type="entry name" value="CYTOCHROME B-C1 COMPLEX SUBUNIT 7"/>
    <property type="match status" value="1"/>
</dbReference>
<sequence length="102" mass="11802">MPLASWHANAAGYRQLGLRYDDLLPEESDTVQTAIKRLPAKEAYDRIFRIRRAFQCSLSHTLLPPADHTKPEDDVPYLSNIIVEVEKEKKEREELDNLVVKK</sequence>
<dbReference type="GO" id="GO:0045275">
    <property type="term" value="C:respiratory chain complex III"/>
    <property type="evidence" value="ECO:0007669"/>
    <property type="project" value="InterPro"/>
</dbReference>
<comment type="similarity">
    <text evidence="2 9">Belongs to the UQCRB/QCR7 family.</text>
</comment>
<gene>
    <name evidence="10" type="ORF">PHISCL_07516</name>
</gene>
<comment type="function">
    <text evidence="9">Component of the ubiquinol-cytochrome c oxidoreductase, a multisubunit transmembrane complex that is part of the mitochondrial electron transport chain which drives oxidative phosphorylation.</text>
</comment>
<dbReference type="OrthoDB" id="425749at2759"/>
<accession>A0A3A2ZFN7</accession>
<evidence type="ECO:0000256" key="4">
    <source>
        <dbReference type="ARBA" id="ARBA00022660"/>
    </source>
</evidence>
<keyword evidence="6 9" id="KW-0249">Electron transport</keyword>
<evidence type="ECO:0000256" key="5">
    <source>
        <dbReference type="ARBA" id="ARBA00022792"/>
    </source>
</evidence>
<dbReference type="Pfam" id="PF02271">
    <property type="entry name" value="UCR_14kD"/>
    <property type="match status" value="1"/>
</dbReference>
<keyword evidence="3 9" id="KW-0813">Transport</keyword>
<evidence type="ECO:0000256" key="7">
    <source>
        <dbReference type="ARBA" id="ARBA00023128"/>
    </source>
</evidence>
<keyword evidence="4 9" id="KW-0679">Respiratory chain</keyword>
<evidence type="ECO:0000313" key="10">
    <source>
        <dbReference type="EMBL" id="RJE20157.1"/>
    </source>
</evidence>
<protein>
    <recommendedName>
        <fullName evidence="9">Cytochrome b-c1 complex subunit 7</fullName>
    </recommendedName>
</protein>
<organism evidence="10 11">
    <name type="scientific">Aspergillus sclerotialis</name>
    <dbReference type="NCBI Taxonomy" id="2070753"/>
    <lineage>
        <taxon>Eukaryota</taxon>
        <taxon>Fungi</taxon>
        <taxon>Dikarya</taxon>
        <taxon>Ascomycota</taxon>
        <taxon>Pezizomycotina</taxon>
        <taxon>Eurotiomycetes</taxon>
        <taxon>Eurotiomycetidae</taxon>
        <taxon>Eurotiales</taxon>
        <taxon>Aspergillaceae</taxon>
        <taxon>Aspergillus</taxon>
        <taxon>Aspergillus subgen. Polypaecilum</taxon>
    </lineage>
</organism>
<dbReference type="Gene3D" id="1.10.1090.10">
    <property type="entry name" value="Cytochrome b-c1 complex subunit 7"/>
    <property type="match status" value="1"/>
</dbReference>
<evidence type="ECO:0000256" key="1">
    <source>
        <dbReference type="ARBA" id="ARBA00004443"/>
    </source>
</evidence>
<proteinExistence type="inferred from homology"/>
<dbReference type="AlphaFoldDB" id="A0A3A2ZFN7"/>